<dbReference type="RefSeq" id="WP_055160753.1">
    <property type="nucleotide sequence ID" value="NZ_CZAU01000020.1"/>
</dbReference>
<dbReference type="AlphaFoldDB" id="A0A174QSD3"/>
<sequence length="95" mass="11264">MAKKRQYANSNPVRLNPVSFEMIEEKLKKIKPGRKITIFVPRKLTQDNKDRYRVVKGEVAAIYSKMVYVCVKAGRSVYNECFLKTDLYRWQFNVK</sequence>
<dbReference type="EMBL" id="CZAU01000020">
    <property type="protein sequence ID" value="CUP73798.1"/>
    <property type="molecule type" value="Genomic_DNA"/>
</dbReference>
<proteinExistence type="predicted"/>
<evidence type="ECO:0000313" key="1">
    <source>
        <dbReference type="EMBL" id="CUP73798.1"/>
    </source>
</evidence>
<gene>
    <name evidence="1" type="ORF">ERS852520_02057</name>
</gene>
<reference evidence="1 2" key="1">
    <citation type="submission" date="2015-09" db="EMBL/GenBank/DDBJ databases">
        <authorList>
            <consortium name="Pathogen Informatics"/>
        </authorList>
    </citation>
    <scope>NUCLEOTIDE SEQUENCE [LARGE SCALE GENOMIC DNA]</scope>
    <source>
        <strain evidence="1 2">2789STDY5834908</strain>
    </source>
</reference>
<organism evidence="1 2">
    <name type="scientific">Anaerostipes hadrus</name>
    <dbReference type="NCBI Taxonomy" id="649756"/>
    <lineage>
        <taxon>Bacteria</taxon>
        <taxon>Bacillati</taxon>
        <taxon>Bacillota</taxon>
        <taxon>Clostridia</taxon>
        <taxon>Lachnospirales</taxon>
        <taxon>Lachnospiraceae</taxon>
        <taxon>Anaerostipes</taxon>
    </lineage>
</organism>
<accession>A0A174QSD3</accession>
<name>A0A174QSD3_ANAHA</name>
<protein>
    <submittedName>
        <fullName evidence="1">Uncharacterized protein</fullName>
    </submittedName>
</protein>
<dbReference type="Proteomes" id="UP000095564">
    <property type="component" value="Unassembled WGS sequence"/>
</dbReference>
<evidence type="ECO:0000313" key="2">
    <source>
        <dbReference type="Proteomes" id="UP000095564"/>
    </source>
</evidence>